<dbReference type="SUPFAM" id="SSF50729">
    <property type="entry name" value="PH domain-like"/>
    <property type="match status" value="1"/>
</dbReference>
<accession>A0A0A1X5F4</accession>
<reference evidence="2" key="1">
    <citation type="submission" date="2014-11" db="EMBL/GenBank/DDBJ databases">
        <authorList>
            <person name="Geib S."/>
        </authorList>
    </citation>
    <scope>NUCLEOTIDE SEQUENCE</scope>
</reference>
<sequence length="196" mass="22138">MRFNKTGLATLATNPAIKFEKEGLLIITERQEGFFRRADVNYPRWCKLRGNLLFYLKDHDPQSPPSGLIVLENCRPLIRNEEREFDGFAFILEFEGSQPQRISTRTAKERLEWVKSIQLASYGYLDRQIKYLQDQIAIKMGNRIESGLPAAGTFTSASDALLWNTTADGEGASALTVPTTKSSTTIKVEEGDLIQF</sequence>
<evidence type="ECO:0000313" key="2">
    <source>
        <dbReference type="EMBL" id="JAD05893.1"/>
    </source>
</evidence>
<reference evidence="2" key="2">
    <citation type="journal article" date="2015" name="Gigascience">
        <title>Reconstructing a comprehensive transcriptome assembly of a white-pupal translocated strain of the pest fruit fly Bactrocera cucurbitae.</title>
        <authorList>
            <person name="Sim S.B."/>
            <person name="Calla B."/>
            <person name="Hall B."/>
            <person name="DeRego T."/>
            <person name="Geib S.M."/>
        </authorList>
    </citation>
    <scope>NUCLEOTIDE SEQUENCE</scope>
</reference>
<dbReference type="CDD" id="cd13272">
    <property type="entry name" value="PH_INPP4A_INPP4B"/>
    <property type="match status" value="1"/>
</dbReference>
<dbReference type="InterPro" id="IPR001849">
    <property type="entry name" value="PH_domain"/>
</dbReference>
<dbReference type="InterPro" id="IPR011993">
    <property type="entry name" value="PH-like_dom_sf"/>
</dbReference>
<protein>
    <submittedName>
        <fullName evidence="2">Sesquipedalian-1</fullName>
    </submittedName>
</protein>
<dbReference type="PROSITE" id="PS50003">
    <property type="entry name" value="PH_DOMAIN"/>
    <property type="match status" value="1"/>
</dbReference>
<name>A0A0A1X5F4_ZEUCU</name>
<dbReference type="EMBL" id="GBXI01008399">
    <property type="protein sequence ID" value="JAD05893.1"/>
    <property type="molecule type" value="Transcribed_RNA"/>
</dbReference>
<organism evidence="2">
    <name type="scientific">Zeugodacus cucurbitae</name>
    <name type="common">Melon fruit fly</name>
    <name type="synonym">Bactrocera cucurbitae</name>
    <dbReference type="NCBI Taxonomy" id="28588"/>
    <lineage>
        <taxon>Eukaryota</taxon>
        <taxon>Metazoa</taxon>
        <taxon>Ecdysozoa</taxon>
        <taxon>Arthropoda</taxon>
        <taxon>Hexapoda</taxon>
        <taxon>Insecta</taxon>
        <taxon>Pterygota</taxon>
        <taxon>Neoptera</taxon>
        <taxon>Endopterygota</taxon>
        <taxon>Diptera</taxon>
        <taxon>Brachycera</taxon>
        <taxon>Muscomorpha</taxon>
        <taxon>Tephritoidea</taxon>
        <taxon>Tephritidae</taxon>
        <taxon>Zeugodacus</taxon>
        <taxon>Zeugodacus</taxon>
    </lineage>
</organism>
<proteinExistence type="predicted"/>
<dbReference type="AlphaFoldDB" id="A0A0A1X5F4"/>
<dbReference type="FunFam" id="2.30.29.30:FF:000563">
    <property type="entry name" value="Phosphatidylinositol3,4-bisphosphate 4-phosphatase"/>
    <property type="match status" value="1"/>
</dbReference>
<evidence type="ECO:0000259" key="1">
    <source>
        <dbReference type="PROSITE" id="PS50003"/>
    </source>
</evidence>
<feature type="domain" description="PH" evidence="1">
    <location>
        <begin position="18"/>
        <end position="122"/>
    </location>
</feature>
<dbReference type="Pfam" id="PF00169">
    <property type="entry name" value="PH"/>
    <property type="match status" value="1"/>
</dbReference>
<dbReference type="SMART" id="SM00233">
    <property type="entry name" value="PH"/>
    <property type="match status" value="1"/>
</dbReference>
<dbReference type="Gene3D" id="2.30.29.30">
    <property type="entry name" value="Pleckstrin-homology domain (PH domain)/Phosphotyrosine-binding domain (PTB)"/>
    <property type="match status" value="1"/>
</dbReference>
<gene>
    <name evidence="2" type="primary">FAM109A_1</name>
    <name evidence="2" type="ORF">g.38292</name>
</gene>